<dbReference type="NCBIfam" id="TIGR01563">
    <property type="entry name" value="gp16_SPP1"/>
    <property type="match status" value="1"/>
</dbReference>
<accession>A0A7C2BFV0</accession>
<dbReference type="AlphaFoldDB" id="A0A7C2BFV0"/>
<reference evidence="1" key="1">
    <citation type="journal article" date="2020" name="mSystems">
        <title>Genome- and Community-Level Interaction Insights into Carbon Utilization and Element Cycling Functions of Hydrothermarchaeota in Hydrothermal Sediment.</title>
        <authorList>
            <person name="Zhou Z."/>
            <person name="Liu Y."/>
            <person name="Xu W."/>
            <person name="Pan J."/>
            <person name="Luo Z.H."/>
            <person name="Li M."/>
        </authorList>
    </citation>
    <scope>NUCLEOTIDE SEQUENCE [LARGE SCALE GENOMIC DNA]</scope>
    <source>
        <strain evidence="1">SpSt-200</strain>
    </source>
</reference>
<dbReference type="InterPro" id="IPR038666">
    <property type="entry name" value="SSP1_head-tail_sf"/>
</dbReference>
<protein>
    <submittedName>
        <fullName evidence="1">Head-tail adaptor protein</fullName>
    </submittedName>
</protein>
<dbReference type="Pfam" id="PF05521">
    <property type="entry name" value="Phage_HCP"/>
    <property type="match status" value="1"/>
</dbReference>
<dbReference type="Gene3D" id="2.40.10.270">
    <property type="entry name" value="Bacteriophage SPP1 head-tail adaptor protein"/>
    <property type="match status" value="1"/>
</dbReference>
<gene>
    <name evidence="1" type="ORF">ENP23_08775</name>
</gene>
<name>A0A7C2BFV0_9PSED</name>
<evidence type="ECO:0000313" key="1">
    <source>
        <dbReference type="EMBL" id="HEF25857.1"/>
    </source>
</evidence>
<dbReference type="EMBL" id="DSIN01000019">
    <property type="protein sequence ID" value="HEF25857.1"/>
    <property type="molecule type" value="Genomic_DNA"/>
</dbReference>
<sequence>MRAGKLRHHVMLQRPEYSQDPVSGEVITSWVDVNKVWAAVEPLSAREFIAAAAGQSAVTSRLVIRYRPGITSAMRIIHSGKVYNIQGVLADMESGRDYLTLPCSEGVNDG</sequence>
<proteinExistence type="predicted"/>
<organism evidence="1">
    <name type="scientific">Pseudomonas graminis</name>
    <dbReference type="NCBI Taxonomy" id="158627"/>
    <lineage>
        <taxon>Bacteria</taxon>
        <taxon>Pseudomonadati</taxon>
        <taxon>Pseudomonadota</taxon>
        <taxon>Gammaproteobacteria</taxon>
        <taxon>Pseudomonadales</taxon>
        <taxon>Pseudomonadaceae</taxon>
        <taxon>Pseudomonas</taxon>
    </lineage>
</organism>
<dbReference type="InterPro" id="IPR008767">
    <property type="entry name" value="Phage_SPP1_head-tail_adaptor"/>
</dbReference>
<comment type="caution">
    <text evidence="1">The sequence shown here is derived from an EMBL/GenBank/DDBJ whole genome shotgun (WGS) entry which is preliminary data.</text>
</comment>